<dbReference type="Pfam" id="PF05648">
    <property type="entry name" value="PEX11"/>
    <property type="match status" value="1"/>
</dbReference>
<evidence type="ECO:0000256" key="1">
    <source>
        <dbReference type="ARBA" id="ARBA00022593"/>
    </source>
</evidence>
<dbReference type="AlphaFoldDB" id="A0A1Q5TDG2"/>
<protein>
    <submittedName>
        <fullName evidence="6">Peroxisomal membrane protein PMP27</fullName>
    </submittedName>
</protein>
<evidence type="ECO:0000256" key="4">
    <source>
        <dbReference type="ARBA" id="ARBA00046271"/>
    </source>
</evidence>
<keyword evidence="3" id="KW-0576">Peroxisome</keyword>
<keyword evidence="1" id="KW-0962">Peroxisome biogenesis</keyword>
<accession>A0A1Q5TDG2</accession>
<dbReference type="EMBL" id="MNBE01000673">
    <property type="protein sequence ID" value="OKO98261.1"/>
    <property type="molecule type" value="Genomic_DNA"/>
</dbReference>
<comment type="caution">
    <text evidence="6">The sequence shown here is derived from an EMBL/GenBank/DDBJ whole genome shotgun (WGS) entry which is preliminary data.</text>
</comment>
<dbReference type="STRING" id="1316194.A0A1Q5TDG2"/>
<dbReference type="PANTHER" id="PTHR12652:SF50">
    <property type="entry name" value="PEROXIN 11"/>
    <property type="match status" value="1"/>
</dbReference>
<evidence type="ECO:0000313" key="7">
    <source>
        <dbReference type="Proteomes" id="UP000186955"/>
    </source>
</evidence>
<dbReference type="OrthoDB" id="411017at2759"/>
<sequence>MVADALVYHPALAHWLRFVATTVGRDKLLRTIQYFSRFYAWYLYRTNKPQSAIDPYNAVKKQFGTTRKILRIGKFAEHLKAASVALDNKAPVDPVLRYLAVGRQLGYAGYLSLDMVTVVDAIGYRKLASVKRLQESAYRSWAAGLVCSVVAGVYTLYGLQQKEKTVDRKEGEGVVEAKKIEKERAAARIQLISDLCDLTVPASALGFAQLDDGLVGLAGTVSSLIGVWSQWRKTA</sequence>
<dbReference type="GO" id="GO:0016559">
    <property type="term" value="P:peroxisome fission"/>
    <property type="evidence" value="ECO:0007669"/>
    <property type="project" value="InterPro"/>
</dbReference>
<evidence type="ECO:0000256" key="5">
    <source>
        <dbReference type="SAM" id="Phobius"/>
    </source>
</evidence>
<gene>
    <name evidence="6" type="ORF">PENSUB_9359</name>
</gene>
<dbReference type="PANTHER" id="PTHR12652">
    <property type="entry name" value="PEROXISOMAL BIOGENESIS FACTOR 11"/>
    <property type="match status" value="1"/>
</dbReference>
<feature type="transmembrane region" description="Helical" evidence="5">
    <location>
        <begin position="141"/>
        <end position="159"/>
    </location>
</feature>
<evidence type="ECO:0000256" key="3">
    <source>
        <dbReference type="ARBA" id="ARBA00023140"/>
    </source>
</evidence>
<reference evidence="6 7" key="1">
    <citation type="submission" date="2016-10" db="EMBL/GenBank/DDBJ databases">
        <title>Genome sequence of the ascomycete fungus Penicillium subrubescens.</title>
        <authorList>
            <person name="De Vries R.P."/>
            <person name="Peng M."/>
            <person name="Dilokpimol A."/>
            <person name="Hilden K."/>
            <person name="Makela M.R."/>
            <person name="Grigoriev I."/>
            <person name="Riley R."/>
            <person name="Granchi Z."/>
        </authorList>
    </citation>
    <scope>NUCLEOTIDE SEQUENCE [LARGE SCALE GENOMIC DNA]</scope>
    <source>
        <strain evidence="6 7">CBS 132785</strain>
    </source>
</reference>
<keyword evidence="5" id="KW-1133">Transmembrane helix</keyword>
<keyword evidence="7" id="KW-1185">Reference proteome</keyword>
<comment type="subcellular location">
    <subcellularLocation>
        <location evidence="4">Peroxisome membrane</location>
    </subcellularLocation>
</comment>
<keyword evidence="5" id="KW-0812">Transmembrane</keyword>
<dbReference type="GO" id="GO:0005778">
    <property type="term" value="C:peroxisomal membrane"/>
    <property type="evidence" value="ECO:0007669"/>
    <property type="project" value="UniProtKB-SubCell"/>
</dbReference>
<dbReference type="Proteomes" id="UP000186955">
    <property type="component" value="Unassembled WGS sequence"/>
</dbReference>
<keyword evidence="2 5" id="KW-0472">Membrane</keyword>
<organism evidence="6 7">
    <name type="scientific">Penicillium subrubescens</name>
    <dbReference type="NCBI Taxonomy" id="1316194"/>
    <lineage>
        <taxon>Eukaryota</taxon>
        <taxon>Fungi</taxon>
        <taxon>Dikarya</taxon>
        <taxon>Ascomycota</taxon>
        <taxon>Pezizomycotina</taxon>
        <taxon>Eurotiomycetes</taxon>
        <taxon>Eurotiomycetidae</taxon>
        <taxon>Eurotiales</taxon>
        <taxon>Aspergillaceae</taxon>
        <taxon>Penicillium</taxon>
    </lineage>
</organism>
<name>A0A1Q5TDG2_9EURO</name>
<proteinExistence type="predicted"/>
<evidence type="ECO:0000256" key="2">
    <source>
        <dbReference type="ARBA" id="ARBA00023136"/>
    </source>
</evidence>
<dbReference type="InterPro" id="IPR008733">
    <property type="entry name" value="PEX11"/>
</dbReference>
<evidence type="ECO:0000313" key="6">
    <source>
        <dbReference type="EMBL" id="OKO98261.1"/>
    </source>
</evidence>